<dbReference type="CDD" id="cd14473">
    <property type="entry name" value="FERM_B-lobe"/>
    <property type="match status" value="2"/>
</dbReference>
<dbReference type="InterPro" id="IPR036961">
    <property type="entry name" value="Kinesin_motor_dom_sf"/>
</dbReference>
<dbReference type="InterPro" id="IPR000299">
    <property type="entry name" value="FERM_domain"/>
</dbReference>
<dbReference type="PROSITE" id="PS51456">
    <property type="entry name" value="MYOSIN_MOTOR"/>
    <property type="match status" value="1"/>
</dbReference>
<dbReference type="InterPro" id="IPR011993">
    <property type="entry name" value="PH-like_dom_sf"/>
</dbReference>
<dbReference type="SMART" id="SM00242">
    <property type="entry name" value="MYSc"/>
    <property type="match status" value="1"/>
</dbReference>
<evidence type="ECO:0000256" key="10">
    <source>
        <dbReference type="SAM" id="Coils"/>
    </source>
</evidence>
<dbReference type="PROSITE" id="PS50096">
    <property type="entry name" value="IQ"/>
    <property type="match status" value="3"/>
</dbReference>
<dbReference type="InterPro" id="IPR000857">
    <property type="entry name" value="MyTH4_dom"/>
</dbReference>
<dbReference type="InterPro" id="IPR014352">
    <property type="entry name" value="FERM/acyl-CoA-bd_prot_sf"/>
</dbReference>
<dbReference type="Pfam" id="PF00373">
    <property type="entry name" value="FERM_M"/>
    <property type="match status" value="2"/>
</dbReference>
<dbReference type="Pfam" id="PF00784">
    <property type="entry name" value="MyTH4"/>
    <property type="match status" value="2"/>
</dbReference>
<dbReference type="GO" id="GO:0003774">
    <property type="term" value="F:cytoskeletal motor activity"/>
    <property type="evidence" value="ECO:0007669"/>
    <property type="project" value="UniProtKB-UniRule"/>
</dbReference>
<dbReference type="SMART" id="SM00015">
    <property type="entry name" value="IQ"/>
    <property type="match status" value="3"/>
</dbReference>
<evidence type="ECO:0000256" key="11">
    <source>
        <dbReference type="SAM" id="MobiDB-lite"/>
    </source>
</evidence>
<dbReference type="GO" id="GO:0009887">
    <property type="term" value="P:animal organ morphogenesis"/>
    <property type="evidence" value="ECO:0007669"/>
    <property type="project" value="UniProtKB-ARBA"/>
</dbReference>
<gene>
    <name evidence="16" type="ORF">QYM36_013725</name>
</gene>
<dbReference type="InterPro" id="IPR038185">
    <property type="entry name" value="MyTH4_dom_sf"/>
</dbReference>
<feature type="domain" description="FERM" evidence="12">
    <location>
        <begin position="1895"/>
        <end position="2214"/>
    </location>
</feature>
<dbReference type="InterPro" id="IPR027417">
    <property type="entry name" value="P-loop_NTPase"/>
</dbReference>
<feature type="domain" description="MyTH4" evidence="14">
    <location>
        <begin position="1171"/>
        <end position="1320"/>
    </location>
</feature>
<evidence type="ECO:0000313" key="16">
    <source>
        <dbReference type="EMBL" id="KAK2710151.1"/>
    </source>
</evidence>
<comment type="subcellular location">
    <subcellularLocation>
        <location evidence="1">Cytoplasm</location>
    </subcellularLocation>
</comment>
<evidence type="ECO:0000259" key="13">
    <source>
        <dbReference type="PROSITE" id="PS50200"/>
    </source>
</evidence>
<dbReference type="PROSITE" id="PS50200">
    <property type="entry name" value="RA"/>
    <property type="match status" value="1"/>
</dbReference>
<accession>A0AA88HM35</accession>
<evidence type="ECO:0000256" key="9">
    <source>
        <dbReference type="PROSITE-ProRule" id="PRU00782"/>
    </source>
</evidence>
<dbReference type="Gene3D" id="1.20.120.720">
    <property type="entry name" value="Myosin VI head, motor domain, U50 subdomain"/>
    <property type="match status" value="1"/>
</dbReference>
<dbReference type="Pfam" id="PF00063">
    <property type="entry name" value="Myosin_head"/>
    <property type="match status" value="1"/>
</dbReference>
<evidence type="ECO:0000256" key="6">
    <source>
        <dbReference type="ARBA" id="ARBA00022840"/>
    </source>
</evidence>
<dbReference type="SUPFAM" id="SSF54236">
    <property type="entry name" value="Ubiquitin-like"/>
    <property type="match status" value="2"/>
</dbReference>
<dbReference type="SUPFAM" id="SSF47031">
    <property type="entry name" value="Second domain of FERM"/>
    <property type="match status" value="2"/>
</dbReference>
<keyword evidence="17" id="KW-1185">Reference proteome</keyword>
<dbReference type="InterPro" id="IPR035963">
    <property type="entry name" value="FERM_2"/>
</dbReference>
<dbReference type="Gene3D" id="6.20.240.20">
    <property type="match status" value="1"/>
</dbReference>
<dbReference type="InterPro" id="IPR002404">
    <property type="entry name" value="IRS_PTB"/>
</dbReference>
<dbReference type="Gene3D" id="1.10.10.820">
    <property type="match status" value="1"/>
</dbReference>
<organism evidence="16 17">
    <name type="scientific">Artemia franciscana</name>
    <name type="common">Brine shrimp</name>
    <name type="synonym">Artemia sanfranciscana</name>
    <dbReference type="NCBI Taxonomy" id="6661"/>
    <lineage>
        <taxon>Eukaryota</taxon>
        <taxon>Metazoa</taxon>
        <taxon>Ecdysozoa</taxon>
        <taxon>Arthropoda</taxon>
        <taxon>Crustacea</taxon>
        <taxon>Branchiopoda</taxon>
        <taxon>Anostraca</taxon>
        <taxon>Artemiidae</taxon>
        <taxon>Artemia</taxon>
    </lineage>
</organism>
<dbReference type="CDD" id="cd23767">
    <property type="entry name" value="IQCD"/>
    <property type="match status" value="1"/>
</dbReference>
<feature type="compositionally biased region" description="Low complexity" evidence="11">
    <location>
        <begin position="555"/>
        <end position="576"/>
    </location>
</feature>
<dbReference type="SUPFAM" id="SSF50729">
    <property type="entry name" value="PH domain-like"/>
    <property type="match status" value="2"/>
</dbReference>
<keyword evidence="8 9" id="KW-0505">Motor protein</keyword>
<feature type="compositionally biased region" description="Basic and acidic residues" evidence="11">
    <location>
        <begin position="1089"/>
        <end position="1100"/>
    </location>
</feature>
<dbReference type="InterPro" id="IPR000159">
    <property type="entry name" value="RA_dom"/>
</dbReference>
<dbReference type="GO" id="GO:0007165">
    <property type="term" value="P:signal transduction"/>
    <property type="evidence" value="ECO:0007669"/>
    <property type="project" value="InterPro"/>
</dbReference>
<reference evidence="16" key="1">
    <citation type="submission" date="2023-07" db="EMBL/GenBank/DDBJ databases">
        <title>Chromosome-level genome assembly of Artemia franciscana.</title>
        <authorList>
            <person name="Jo E."/>
        </authorList>
    </citation>
    <scope>NUCLEOTIDE SEQUENCE</scope>
    <source>
        <tissue evidence="16">Whole body</tissue>
    </source>
</reference>
<feature type="domain" description="Ras-associating" evidence="13">
    <location>
        <begin position="1893"/>
        <end position="1974"/>
    </location>
</feature>
<dbReference type="Gene3D" id="2.30.29.30">
    <property type="entry name" value="Pleckstrin-homology domain (PH domain)/Phosphotyrosine-binding domain (PTB)"/>
    <property type="match status" value="2"/>
</dbReference>
<dbReference type="GO" id="GO:0003779">
    <property type="term" value="F:actin binding"/>
    <property type="evidence" value="ECO:0007669"/>
    <property type="project" value="UniProtKB-KW"/>
</dbReference>
<dbReference type="InterPro" id="IPR019749">
    <property type="entry name" value="Band_41_domain"/>
</dbReference>
<feature type="domain" description="FERM" evidence="12">
    <location>
        <begin position="1325"/>
        <end position="1639"/>
    </location>
</feature>
<dbReference type="Gene3D" id="3.10.20.90">
    <property type="entry name" value="Phosphatidylinositol 3-kinase Catalytic Subunit, Chain A, domain 1"/>
    <property type="match status" value="2"/>
</dbReference>
<protein>
    <submittedName>
        <fullName evidence="16">Uncharacterized protein</fullName>
    </submittedName>
</protein>
<dbReference type="Gene3D" id="1.20.5.190">
    <property type="match status" value="1"/>
</dbReference>
<proteinExistence type="inferred from homology"/>
<name>A0AA88HM35_ARTSF</name>
<feature type="compositionally biased region" description="Basic and acidic residues" evidence="11">
    <location>
        <begin position="1026"/>
        <end position="1058"/>
    </location>
</feature>
<dbReference type="Gene3D" id="3.40.850.10">
    <property type="entry name" value="Kinesin motor domain"/>
    <property type="match status" value="1"/>
</dbReference>
<dbReference type="InterPro" id="IPR029071">
    <property type="entry name" value="Ubiquitin-like_domsf"/>
</dbReference>
<keyword evidence="9" id="KW-0009">Actin-binding</keyword>
<keyword evidence="10" id="KW-0175">Coiled coil</keyword>
<keyword evidence="7 9" id="KW-0518">Myosin</keyword>
<dbReference type="PRINTS" id="PR00193">
    <property type="entry name" value="MYOSINHEAVY"/>
</dbReference>
<feature type="domain" description="MyTH4" evidence="14">
    <location>
        <begin position="1731"/>
        <end position="1890"/>
    </location>
</feature>
<sequence>MSNQLKRMSAGSFGTSADDGVPDMTVISSLDETKINRNLKARYIRDTIYTYTGSILIAINPYKQMDIYGSAHVSRYSGQKVGSREPHVYAIAEAAYSSLKQQNMNQSVVISGESGAGKTESKKLILQYLCSVTSQLTSWMEHQIMEANTILEAFGNAKTVRNDNSSRFGKFIRLCFDKKLVINGCKIETYLLEQSRITFQNVGEKNYHIFYQLVAAGQANKDIADRFYLLPLNEYKYLIQGESRPDKKDLSRFEALQVAFSIFQIPQDYVNGIFSTLSAILLLGNLEFEDVDGETTQLSSCDQKLVENVANLLFIDKTKLTDLLLRRQINVCGNVTEIPLKYPEAVENRHAMSKALYSNTFYWLINHINRCTAPKTSSGLYVGVLDIFGFENFSVNSFEQLCINYANEKLHKFFNHYVFALELETYRQEEIKFAQIQFADNTPCLELVEKPPRCILKLLTEQCHMPKGSDTAYVTNLHSEFGSHPNYLKGEDRRKWESEFGILHYAGPVVYSAKGFVDKNRDVQQDALFHLLSESSHNFVSDLAVIQESPPSTISGRSTLTNSGSTSTLGTISRGTNKGKPTVADTFRIQLQNLIDSLQATNPWYIRCIKPNLQKKEDCFDDDLVLCQLRYLGMLDIVRIKKDGFPVHMPFADFLIHYRPLIRHKRLRLAKEPKEACRGVLNMMNFPIKQWQVGKTKIFLKSQVAEALEEQKVILLQLMALRIQTWYRGRTRRKEYLRIRNAALCIQHAVRGWQQRIDFIRMRRAAIVIQAHLRGFFAREVAEALREMRAVEEEAARKEKLEQERRKAEEERAKNEASSGELMESERAVRNELEALSQIAEQLNAKLAVSILRRGASELEGPRSASADSVDLDKLFEFLTEVQSDSKANLLQEIEDQMNELAEDLKNEISLSTNVPSSAQIQTTPVPRRSWVVPSESMYSNIPPPESISEAPISPPDSLPTDDDIESFDQSEMARMPSPLPPSPLPSDEDHMPPPPPEAYTPGVAGLHLHQPTLPEPTEKPPPPPVERHKIEKAEEPIYESVKPRIYENHEERIRRESGNLPPGAKSPRVQKLSESRGDSYVPPMSPARSDRSDSESADRKARRRLRVEKRLQELEEEEQPDENVYYDFIEFAERYFNNHERSPEGTIMSTLSRKKKDFDFLPKYEMVSYYKGSSIPNSHIHMYDPESVQVACTIFKDLCKFIRGELRPEGEIQVIQNIIGYGIEREELRDETFCQQMRQATSNPNTESLERLWLLLALTCVSFQPSRILSKYFESFLKKHLQYESSYHAYVLWCYENVRTARASTRKLPPSTVEIAAVRRLGSIVCRFFLLDNRTKAVDVQAGDTGADALRKLADRLGLQSTDGWALYEARPDGYSHIKSHDYIYDIIASWELKQKLASPVMTLKRNSAQIGVGDNRFVFRRRLFRGIREVPQDPVEVGLMYAQAVYSVVKCDDFPINDKVALQLAGLQLQVALGEPRPGHSENYADVESFLSQRIARIQNVDEWMPALAQAHRQYGSGKTELVAKVWYLSCVMHFPLYGTTQFHVTYRGYWSYGNSIILGVNSDGIALIKPDDKYVLYEYRYTDIESVLLDPSDNFVTINLARTLPDSQKCFVFETDQKEEIGSLIASYYPALACWITESERPTKRMKPLTHEDRMRNHQTVVNCRRTIVESNILRKPDENGHGFISTLRRLNRQRSSTKLRQDLISDQSTNTGLGENFKGFSHSFWAFTKSQLTQSLTKLPDHDEKLGLQVFSTILVFSGLIQGENGRSADGDLVPLAQSIIERSLRKETFLTELFLQLIKQTTDHPEPNSRVNLRHWSLLALACSVALPGAKPVRKYLAAHLRRCASDHITEEGKFARFAERCFSRTMSTRRRQWPPSSQEVICTLHRRPVYIRVHLMDGRFLAVEFEPSASAKEVLEMVQTKLGLRPTARGYTLYEVFGEMERSLTAEEKLADTLAKWERYRNVRVSDQSSMYQRSSDTKLSNGISSPIQPGAEGPVHLLLFKKHLFVDQFMDMDDPVEKELLYHQMLQAIRTDRFPLTDMEAVMVCALRTQVEFGDFNGQLDYEGVIGQSLPRRRLPTVPIEAVMMHHQSLFGMTPLEAKQALLTIVQSWPLNKATFFDVTQSFTSNWPKSLWLAVDHRGLHFLEYRTRNILCHHDYKNVLSFSPTLSCLMVVTGSESKPAKIVLNTSQAFQIANLVREYCEILQPNGVVLLNGHPAFDSDSGSVRGSVSAGSTS</sequence>
<dbReference type="InterPro" id="IPR000048">
    <property type="entry name" value="IQ_motif_EF-hand-BS"/>
</dbReference>
<dbReference type="Pfam" id="PF21989">
    <property type="entry name" value="RA_2"/>
    <property type="match status" value="2"/>
</dbReference>
<dbReference type="EMBL" id="JAVRJZ010000017">
    <property type="protein sequence ID" value="KAK2710151.1"/>
    <property type="molecule type" value="Genomic_DNA"/>
</dbReference>
<keyword evidence="5 9" id="KW-0547">Nucleotide-binding</keyword>
<dbReference type="Gene3D" id="1.20.58.530">
    <property type="match status" value="1"/>
</dbReference>
<feature type="coiled-coil region" evidence="10">
    <location>
        <begin position="884"/>
        <end position="911"/>
    </location>
</feature>
<feature type="domain" description="Myosin motor" evidence="15">
    <location>
        <begin position="19"/>
        <end position="713"/>
    </location>
</feature>
<dbReference type="PANTHER" id="PTHR46049:SF5">
    <property type="entry name" value="PLECKSTRIN HOMOLOGY DOMAIN-CONTAINING FAMILY H MEMBER 3"/>
    <property type="match status" value="1"/>
</dbReference>
<evidence type="ECO:0000313" key="17">
    <source>
        <dbReference type="Proteomes" id="UP001187531"/>
    </source>
</evidence>
<evidence type="ECO:0000256" key="8">
    <source>
        <dbReference type="ARBA" id="ARBA00023175"/>
    </source>
</evidence>
<dbReference type="PROSITE" id="PS50057">
    <property type="entry name" value="FERM_3"/>
    <property type="match status" value="2"/>
</dbReference>
<dbReference type="GO" id="GO:0071944">
    <property type="term" value="C:cell periphery"/>
    <property type="evidence" value="ECO:0007669"/>
    <property type="project" value="UniProtKB-ARBA"/>
</dbReference>
<feature type="binding site" evidence="9">
    <location>
        <begin position="112"/>
        <end position="119"/>
    </location>
    <ligand>
        <name>ATP</name>
        <dbReference type="ChEBI" id="CHEBI:30616"/>
    </ligand>
</feature>
<dbReference type="GO" id="GO:0005524">
    <property type="term" value="F:ATP binding"/>
    <property type="evidence" value="ECO:0007669"/>
    <property type="project" value="UniProtKB-UniRule"/>
</dbReference>
<dbReference type="Pfam" id="PF02174">
    <property type="entry name" value="IRS"/>
    <property type="match status" value="2"/>
</dbReference>
<dbReference type="SUPFAM" id="SSF52540">
    <property type="entry name" value="P-loop containing nucleoside triphosphate hydrolases"/>
    <property type="match status" value="1"/>
</dbReference>
<dbReference type="CDD" id="cd17208">
    <property type="entry name" value="FERM_F1_DdMyo7_like"/>
    <property type="match status" value="1"/>
</dbReference>
<dbReference type="Gene3D" id="1.20.80.10">
    <property type="match status" value="2"/>
</dbReference>
<feature type="region of interest" description="Disordered" evidence="11">
    <location>
        <begin position="937"/>
        <end position="1102"/>
    </location>
</feature>
<feature type="compositionally biased region" description="Acidic residues" evidence="11">
    <location>
        <begin position="960"/>
        <end position="969"/>
    </location>
</feature>
<evidence type="ECO:0000256" key="4">
    <source>
        <dbReference type="ARBA" id="ARBA00022490"/>
    </source>
</evidence>
<evidence type="ECO:0000256" key="1">
    <source>
        <dbReference type="ARBA" id="ARBA00004496"/>
    </source>
</evidence>
<evidence type="ECO:0000256" key="3">
    <source>
        <dbReference type="ARBA" id="ARBA00022468"/>
    </source>
</evidence>
<dbReference type="Gene3D" id="1.25.40.530">
    <property type="entry name" value="MyTH4 domain"/>
    <property type="match status" value="2"/>
</dbReference>
<dbReference type="GO" id="GO:0016459">
    <property type="term" value="C:myosin complex"/>
    <property type="evidence" value="ECO:0007669"/>
    <property type="project" value="UniProtKB-KW"/>
</dbReference>
<dbReference type="GO" id="GO:0005737">
    <property type="term" value="C:cytoplasm"/>
    <property type="evidence" value="ECO:0007669"/>
    <property type="project" value="UniProtKB-SubCell"/>
</dbReference>
<dbReference type="GO" id="GO:0048731">
    <property type="term" value="P:system development"/>
    <property type="evidence" value="ECO:0007669"/>
    <property type="project" value="UniProtKB-ARBA"/>
</dbReference>
<dbReference type="InterPro" id="IPR051724">
    <property type="entry name" value="Actin_motor_Myosin"/>
</dbReference>
<comment type="caution">
    <text evidence="16">The sequence shown here is derived from an EMBL/GenBank/DDBJ whole genome shotgun (WGS) entry which is preliminary data.</text>
</comment>
<dbReference type="PROSITE" id="PS51016">
    <property type="entry name" value="MYTH4"/>
    <property type="match status" value="2"/>
</dbReference>
<evidence type="ECO:0000256" key="2">
    <source>
        <dbReference type="ARBA" id="ARBA00008314"/>
    </source>
</evidence>
<feature type="compositionally biased region" description="Basic and acidic residues" evidence="11">
    <location>
        <begin position="797"/>
        <end position="815"/>
    </location>
</feature>
<dbReference type="Proteomes" id="UP001187531">
    <property type="component" value="Unassembled WGS sequence"/>
</dbReference>
<keyword evidence="3" id="KW-0343">GTPase activation</keyword>
<dbReference type="GO" id="GO:0005096">
    <property type="term" value="F:GTPase activator activity"/>
    <property type="evidence" value="ECO:0007669"/>
    <property type="project" value="UniProtKB-KW"/>
</dbReference>
<dbReference type="SMART" id="SM00139">
    <property type="entry name" value="MyTH4"/>
    <property type="match status" value="2"/>
</dbReference>
<comment type="similarity">
    <text evidence="2 9">Belongs to the TRAFAC class myosin-kinesin ATPase superfamily. Myosin family.</text>
</comment>
<keyword evidence="4" id="KW-0963">Cytoplasm</keyword>
<evidence type="ECO:0000256" key="7">
    <source>
        <dbReference type="ARBA" id="ARBA00023123"/>
    </source>
</evidence>
<evidence type="ECO:0000259" key="12">
    <source>
        <dbReference type="PROSITE" id="PS50057"/>
    </source>
</evidence>
<keyword evidence="6 9" id="KW-0067">ATP-binding</keyword>
<evidence type="ECO:0000259" key="14">
    <source>
        <dbReference type="PROSITE" id="PS51016"/>
    </source>
</evidence>
<dbReference type="InterPro" id="IPR001609">
    <property type="entry name" value="Myosin_head_motor_dom-like"/>
</dbReference>
<dbReference type="SMART" id="SM00295">
    <property type="entry name" value="B41"/>
    <property type="match status" value="2"/>
</dbReference>
<feature type="region of interest" description="Disordered" evidence="11">
    <location>
        <begin position="797"/>
        <end position="825"/>
    </location>
</feature>
<dbReference type="PANTHER" id="PTHR46049">
    <property type="entry name" value="AGAP003327-PA"/>
    <property type="match status" value="1"/>
</dbReference>
<feature type="region of interest" description="Actin-binding" evidence="9">
    <location>
        <begin position="591"/>
        <end position="613"/>
    </location>
</feature>
<dbReference type="InterPro" id="IPR019748">
    <property type="entry name" value="FERM_central"/>
</dbReference>
<evidence type="ECO:0000259" key="15">
    <source>
        <dbReference type="PROSITE" id="PS51456"/>
    </source>
</evidence>
<feature type="region of interest" description="Disordered" evidence="11">
    <location>
        <begin position="554"/>
        <end position="577"/>
    </location>
</feature>
<dbReference type="Pfam" id="PF00612">
    <property type="entry name" value="IQ"/>
    <property type="match status" value="1"/>
</dbReference>
<evidence type="ECO:0000256" key="5">
    <source>
        <dbReference type="ARBA" id="ARBA00022741"/>
    </source>
</evidence>